<dbReference type="PANTHER" id="PTHR37445:SF3">
    <property type="entry name" value="ZINC FINGER PHD-TYPE DOMAIN-CONTAINING PROTEIN"/>
    <property type="match status" value="1"/>
</dbReference>
<organism evidence="2 3">
    <name type="scientific">Mizuhopecten yessoensis</name>
    <name type="common">Japanese scallop</name>
    <name type="synonym">Patinopecten yessoensis</name>
    <dbReference type="NCBI Taxonomy" id="6573"/>
    <lineage>
        <taxon>Eukaryota</taxon>
        <taxon>Metazoa</taxon>
        <taxon>Spiralia</taxon>
        <taxon>Lophotrochozoa</taxon>
        <taxon>Mollusca</taxon>
        <taxon>Bivalvia</taxon>
        <taxon>Autobranchia</taxon>
        <taxon>Pteriomorphia</taxon>
        <taxon>Pectinida</taxon>
        <taxon>Pectinoidea</taxon>
        <taxon>Pectinidae</taxon>
        <taxon>Mizuhopecten</taxon>
    </lineage>
</organism>
<keyword evidence="3" id="KW-1185">Reference proteome</keyword>
<name>A0A210PPY1_MIZYE</name>
<accession>A0A210PPY1</accession>
<comment type="caution">
    <text evidence="2">The sequence shown here is derived from an EMBL/GenBank/DDBJ whole genome shotgun (WGS) entry which is preliminary data.</text>
</comment>
<dbReference type="EMBL" id="NEDP02005563">
    <property type="protein sequence ID" value="OWF38538.1"/>
    <property type="molecule type" value="Genomic_DNA"/>
</dbReference>
<feature type="region of interest" description="Disordered" evidence="1">
    <location>
        <begin position="121"/>
        <end position="203"/>
    </location>
</feature>
<proteinExistence type="predicted"/>
<sequence>MENSVKAMVDARNRELEERKNKANNIYLFNVPEQSDSVPLINKARDENVIRKISEALEVQDLAILAHFRMGKKKPDFTRPLVAVLGEKKQRKTLLEKARLIKSRMEGVLKRVVLTRDLTQEQRRERKEKLENREQTAKKVLAGSPHQTSPPTSGKLTQGASGHLMDGDCSASGPPVPQDWNLTPNKPTNTGYRTTSGNPTEGTSGYLTVGIAPPRAYPFPKWVTHIGKRLPSQALISTEIGTNLAHRQSVV</sequence>
<dbReference type="AlphaFoldDB" id="A0A210PPY1"/>
<feature type="compositionally biased region" description="Polar residues" evidence="1">
    <location>
        <begin position="145"/>
        <end position="160"/>
    </location>
</feature>
<gene>
    <name evidence="2" type="ORF">KP79_PYT23331</name>
</gene>
<dbReference type="Proteomes" id="UP000242188">
    <property type="component" value="Unassembled WGS sequence"/>
</dbReference>
<evidence type="ECO:0000313" key="3">
    <source>
        <dbReference type="Proteomes" id="UP000242188"/>
    </source>
</evidence>
<evidence type="ECO:0000313" key="2">
    <source>
        <dbReference type="EMBL" id="OWF38538.1"/>
    </source>
</evidence>
<feature type="compositionally biased region" description="Basic and acidic residues" evidence="1">
    <location>
        <begin position="121"/>
        <end position="137"/>
    </location>
</feature>
<reference evidence="2 3" key="1">
    <citation type="journal article" date="2017" name="Nat. Ecol. Evol.">
        <title>Scallop genome provides insights into evolution of bilaterian karyotype and development.</title>
        <authorList>
            <person name="Wang S."/>
            <person name="Zhang J."/>
            <person name="Jiao W."/>
            <person name="Li J."/>
            <person name="Xun X."/>
            <person name="Sun Y."/>
            <person name="Guo X."/>
            <person name="Huan P."/>
            <person name="Dong B."/>
            <person name="Zhang L."/>
            <person name="Hu X."/>
            <person name="Sun X."/>
            <person name="Wang J."/>
            <person name="Zhao C."/>
            <person name="Wang Y."/>
            <person name="Wang D."/>
            <person name="Huang X."/>
            <person name="Wang R."/>
            <person name="Lv J."/>
            <person name="Li Y."/>
            <person name="Zhang Z."/>
            <person name="Liu B."/>
            <person name="Lu W."/>
            <person name="Hui Y."/>
            <person name="Liang J."/>
            <person name="Zhou Z."/>
            <person name="Hou R."/>
            <person name="Li X."/>
            <person name="Liu Y."/>
            <person name="Li H."/>
            <person name="Ning X."/>
            <person name="Lin Y."/>
            <person name="Zhao L."/>
            <person name="Xing Q."/>
            <person name="Dou J."/>
            <person name="Li Y."/>
            <person name="Mao J."/>
            <person name="Guo H."/>
            <person name="Dou H."/>
            <person name="Li T."/>
            <person name="Mu C."/>
            <person name="Jiang W."/>
            <person name="Fu Q."/>
            <person name="Fu X."/>
            <person name="Miao Y."/>
            <person name="Liu J."/>
            <person name="Yu Q."/>
            <person name="Li R."/>
            <person name="Liao H."/>
            <person name="Li X."/>
            <person name="Kong Y."/>
            <person name="Jiang Z."/>
            <person name="Chourrout D."/>
            <person name="Li R."/>
            <person name="Bao Z."/>
        </authorList>
    </citation>
    <scope>NUCLEOTIDE SEQUENCE [LARGE SCALE GENOMIC DNA]</scope>
    <source>
        <strain evidence="2 3">PY_sf001</strain>
    </source>
</reference>
<protein>
    <submittedName>
        <fullName evidence="2">Uncharacterized protein</fullName>
    </submittedName>
</protein>
<dbReference type="PANTHER" id="PTHR37445">
    <property type="entry name" value="PROTEIN CBG24663"/>
    <property type="match status" value="1"/>
</dbReference>
<feature type="compositionally biased region" description="Polar residues" evidence="1">
    <location>
        <begin position="180"/>
        <end position="203"/>
    </location>
</feature>
<evidence type="ECO:0000256" key="1">
    <source>
        <dbReference type="SAM" id="MobiDB-lite"/>
    </source>
</evidence>